<organism evidence="1 2">
    <name type="scientific">Kineococcus xinjiangensis</name>
    <dbReference type="NCBI Taxonomy" id="512762"/>
    <lineage>
        <taxon>Bacteria</taxon>
        <taxon>Bacillati</taxon>
        <taxon>Actinomycetota</taxon>
        <taxon>Actinomycetes</taxon>
        <taxon>Kineosporiales</taxon>
        <taxon>Kineosporiaceae</taxon>
        <taxon>Kineococcus</taxon>
    </lineage>
</organism>
<evidence type="ECO:0000313" key="2">
    <source>
        <dbReference type="Proteomes" id="UP000239485"/>
    </source>
</evidence>
<protein>
    <submittedName>
        <fullName evidence="1">Uncharacterized protein</fullName>
    </submittedName>
</protein>
<dbReference type="EMBL" id="PTJD01000004">
    <property type="protein sequence ID" value="PPK97469.1"/>
    <property type="molecule type" value="Genomic_DNA"/>
</dbReference>
<gene>
    <name evidence="1" type="ORF">CLV92_104290</name>
</gene>
<proteinExistence type="predicted"/>
<reference evidence="1 2" key="1">
    <citation type="submission" date="2018-02" db="EMBL/GenBank/DDBJ databases">
        <title>Genomic Encyclopedia of Archaeal and Bacterial Type Strains, Phase II (KMG-II): from individual species to whole genera.</title>
        <authorList>
            <person name="Goeker M."/>
        </authorList>
    </citation>
    <scope>NUCLEOTIDE SEQUENCE [LARGE SCALE GENOMIC DNA]</scope>
    <source>
        <strain evidence="1 2">DSM 22857</strain>
    </source>
</reference>
<comment type="caution">
    <text evidence="1">The sequence shown here is derived from an EMBL/GenBank/DDBJ whole genome shotgun (WGS) entry which is preliminary data.</text>
</comment>
<evidence type="ECO:0000313" key="1">
    <source>
        <dbReference type="EMBL" id="PPK97469.1"/>
    </source>
</evidence>
<name>A0A2S6ITA1_9ACTN</name>
<dbReference type="AlphaFoldDB" id="A0A2S6ITA1"/>
<sequence length="136" mass="14393">MHIGSVTSAPNVYGARDPQRIYGISPVARINGDFPDQDPLDHLTGSDRALLAHLQAGVVDVDGSDGTAIAVLAKEIAYVRAAGVVPAGRSLTEGEISQLVRHAMSIAVRPVAMETHSRMSAFLPQGRAMLRVDVLL</sequence>
<dbReference type="Proteomes" id="UP000239485">
    <property type="component" value="Unassembled WGS sequence"/>
</dbReference>
<dbReference type="RefSeq" id="WP_104432262.1">
    <property type="nucleotide sequence ID" value="NZ_PTJD01000004.1"/>
</dbReference>
<accession>A0A2S6ITA1</accession>
<keyword evidence="2" id="KW-1185">Reference proteome</keyword>
<dbReference type="OrthoDB" id="5187132at2"/>